<name>A0A9Q0RTG9_9DIPT</name>
<feature type="domain" description="Ig-like" evidence="15">
    <location>
        <begin position="4518"/>
        <end position="4609"/>
    </location>
</feature>
<feature type="domain" description="Fibronectin type-III" evidence="16">
    <location>
        <begin position="6190"/>
        <end position="6283"/>
    </location>
</feature>
<feature type="domain" description="Fibronectin type-III" evidence="16">
    <location>
        <begin position="1952"/>
        <end position="2045"/>
    </location>
</feature>
<evidence type="ECO:0000256" key="4">
    <source>
        <dbReference type="ARBA" id="ARBA00022490"/>
    </source>
</evidence>
<feature type="domain" description="Protein kinase" evidence="14">
    <location>
        <begin position="6340"/>
        <end position="6595"/>
    </location>
</feature>
<evidence type="ECO:0000256" key="9">
    <source>
        <dbReference type="ARBA" id="ARBA00023157"/>
    </source>
</evidence>
<keyword evidence="18" id="KW-1185">Reference proteome</keyword>
<dbReference type="FunFam" id="2.60.40.10:FF:000003">
    <property type="entry name" value="Titin isoform E"/>
    <property type="match status" value="1"/>
</dbReference>
<feature type="domain" description="Fibronectin type-III" evidence="16">
    <location>
        <begin position="4021"/>
        <end position="4115"/>
    </location>
</feature>
<accession>A0A9Q0RTG9</accession>
<dbReference type="FunFam" id="2.60.40.10:FF:000567">
    <property type="entry name" value="Uncharacterized protein, isoform G"/>
    <property type="match status" value="8"/>
</dbReference>
<feature type="domain" description="Ig-like" evidence="15">
    <location>
        <begin position="2448"/>
        <end position="2537"/>
    </location>
</feature>
<evidence type="ECO:0000256" key="10">
    <source>
        <dbReference type="ARBA" id="ARBA00023179"/>
    </source>
</evidence>
<dbReference type="FunFam" id="2.60.40.10:FF:000006">
    <property type="entry name" value="Uncharacterized protein, isoform F"/>
    <property type="match status" value="1"/>
</dbReference>
<dbReference type="FunFam" id="2.60.40.10:FF:000056">
    <property type="entry name" value="twitchin isoform X4"/>
    <property type="match status" value="20"/>
</dbReference>
<reference evidence="17" key="1">
    <citation type="submission" date="2022-07" db="EMBL/GenBank/DDBJ databases">
        <authorList>
            <person name="Trinca V."/>
            <person name="Uliana J.V.C."/>
            <person name="Torres T.T."/>
            <person name="Ward R.J."/>
            <person name="Monesi N."/>
        </authorList>
    </citation>
    <scope>NUCLEOTIDE SEQUENCE</scope>
    <source>
        <strain evidence="17">HSMRA1968</strain>
        <tissue evidence="17">Whole embryos</tissue>
    </source>
</reference>
<proteinExistence type="inferred from homology"/>
<feature type="domain" description="Fibronectin type-III" evidence="16">
    <location>
        <begin position="1358"/>
        <end position="1453"/>
    </location>
</feature>
<feature type="domain" description="Fibronectin type-III" evidence="16">
    <location>
        <begin position="1655"/>
        <end position="1750"/>
    </location>
</feature>
<feature type="region of interest" description="Disordered" evidence="13">
    <location>
        <begin position="3811"/>
        <end position="3837"/>
    </location>
</feature>
<dbReference type="GO" id="GO:0030154">
    <property type="term" value="P:cell differentiation"/>
    <property type="evidence" value="ECO:0007669"/>
    <property type="project" value="UniProtKB-ARBA"/>
</dbReference>
<dbReference type="CDD" id="cd00096">
    <property type="entry name" value="Ig"/>
    <property type="match status" value="2"/>
</dbReference>
<dbReference type="Gene3D" id="3.30.200.20">
    <property type="entry name" value="Phosphorylase Kinase, domain 1"/>
    <property type="match status" value="1"/>
</dbReference>
<dbReference type="FunFam" id="2.60.40.10:FF:000831">
    <property type="entry name" value="Uncharacterized protein, isoform F"/>
    <property type="match status" value="1"/>
</dbReference>
<comment type="caution">
    <text evidence="17">The sequence shown here is derived from an EMBL/GenBank/DDBJ whole genome shotgun (WGS) entry which is preliminary data.</text>
</comment>
<evidence type="ECO:0000259" key="15">
    <source>
        <dbReference type="PROSITE" id="PS50835"/>
    </source>
</evidence>
<dbReference type="InterPro" id="IPR003961">
    <property type="entry name" value="FN3_dom"/>
</dbReference>
<organism evidence="17 18">
    <name type="scientific">Pseudolycoriella hygida</name>
    <dbReference type="NCBI Taxonomy" id="35572"/>
    <lineage>
        <taxon>Eukaryota</taxon>
        <taxon>Metazoa</taxon>
        <taxon>Ecdysozoa</taxon>
        <taxon>Arthropoda</taxon>
        <taxon>Hexapoda</taxon>
        <taxon>Insecta</taxon>
        <taxon>Pterygota</taxon>
        <taxon>Neoptera</taxon>
        <taxon>Endopterygota</taxon>
        <taxon>Diptera</taxon>
        <taxon>Nematocera</taxon>
        <taxon>Sciaroidea</taxon>
        <taxon>Sciaridae</taxon>
        <taxon>Pseudolycoriella</taxon>
    </lineage>
</organism>
<feature type="domain" description="Ig-like" evidence="15">
    <location>
        <begin position="2743"/>
        <end position="2832"/>
    </location>
</feature>
<dbReference type="PROSITE" id="PS00107">
    <property type="entry name" value="PROTEIN_KINASE_ATP"/>
    <property type="match status" value="1"/>
</dbReference>
<feature type="domain" description="Fibronectin type-III" evidence="16">
    <location>
        <begin position="3137"/>
        <end position="3230"/>
    </location>
</feature>
<feature type="domain" description="Ig-like" evidence="15">
    <location>
        <begin position="6663"/>
        <end position="6751"/>
    </location>
</feature>
<dbReference type="GO" id="GO:0031672">
    <property type="term" value="C:A band"/>
    <property type="evidence" value="ECO:0007669"/>
    <property type="project" value="UniProtKB-ARBA"/>
</dbReference>
<dbReference type="FunFam" id="2.60.40.10:FF:000031">
    <property type="entry name" value="Myosin-binding protein C, slow type"/>
    <property type="match status" value="2"/>
</dbReference>
<protein>
    <submittedName>
        <fullName evidence="17">Twitchin</fullName>
    </submittedName>
</protein>
<evidence type="ECO:0000256" key="1">
    <source>
        <dbReference type="ARBA" id="ARBA00004496"/>
    </source>
</evidence>
<dbReference type="FunFam" id="2.60.40.10:FF:000553">
    <property type="entry name" value="Uncharacterized protein, isoform J"/>
    <property type="match status" value="1"/>
</dbReference>
<feature type="domain" description="Ig-like" evidence="15">
    <location>
        <begin position="1261"/>
        <end position="1350"/>
    </location>
</feature>
<feature type="compositionally biased region" description="Low complexity" evidence="13">
    <location>
        <begin position="6912"/>
        <end position="6934"/>
    </location>
</feature>
<dbReference type="InterPro" id="IPR011009">
    <property type="entry name" value="Kinase-like_dom_sf"/>
</dbReference>
<keyword evidence="9" id="KW-1015">Disulfide bond</keyword>
<dbReference type="GO" id="GO:0005524">
    <property type="term" value="F:ATP binding"/>
    <property type="evidence" value="ECO:0007669"/>
    <property type="project" value="UniProtKB-UniRule"/>
</dbReference>
<feature type="domain" description="Fibronectin type-III" evidence="16">
    <location>
        <begin position="2840"/>
        <end position="2935"/>
    </location>
</feature>
<dbReference type="OrthoDB" id="504170at2759"/>
<evidence type="ECO:0000256" key="6">
    <source>
        <dbReference type="ARBA" id="ARBA00022737"/>
    </source>
</evidence>
<dbReference type="FunFam" id="2.60.40.10:FF:000034">
    <property type="entry name" value="Titin isoform A"/>
    <property type="match status" value="1"/>
</dbReference>
<feature type="domain" description="Fibronectin type-III" evidence="16">
    <location>
        <begin position="4121"/>
        <end position="4216"/>
    </location>
</feature>
<dbReference type="FunFam" id="2.60.40.10:FF:000160">
    <property type="entry name" value="Titin a"/>
    <property type="match status" value="2"/>
</dbReference>
<gene>
    <name evidence="17" type="primary">unc-22_1</name>
    <name evidence="17" type="ORF">Bhyg_16135</name>
</gene>
<evidence type="ECO:0000313" key="17">
    <source>
        <dbReference type="EMBL" id="KAJ6633085.1"/>
    </source>
</evidence>
<keyword evidence="11" id="KW-0393">Immunoglobulin domain</keyword>
<feature type="compositionally biased region" description="Polar residues" evidence="13">
    <location>
        <begin position="6897"/>
        <end position="6911"/>
    </location>
</feature>
<dbReference type="CDD" id="cd00063">
    <property type="entry name" value="FN3"/>
    <property type="match status" value="39"/>
</dbReference>
<dbReference type="SMART" id="SM00220">
    <property type="entry name" value="S_TKc"/>
    <property type="match status" value="1"/>
</dbReference>
<feature type="domain" description="Fibronectin type-III" evidence="16">
    <location>
        <begin position="3827"/>
        <end position="3921"/>
    </location>
</feature>
<feature type="domain" description="Ig-like" evidence="15">
    <location>
        <begin position="5211"/>
        <end position="5301"/>
    </location>
</feature>
<feature type="domain" description="Fibronectin type-III" evidence="16">
    <location>
        <begin position="5898"/>
        <end position="5993"/>
    </location>
</feature>
<dbReference type="EMBL" id="WJQU01002222">
    <property type="protein sequence ID" value="KAJ6633085.1"/>
    <property type="molecule type" value="Genomic_DNA"/>
</dbReference>
<dbReference type="FunFam" id="1.10.510.10:FF:000321">
    <property type="entry name" value="Bent, isoform C"/>
    <property type="match status" value="1"/>
</dbReference>
<feature type="domain" description="Fibronectin type-III" evidence="16">
    <location>
        <begin position="4419"/>
        <end position="4513"/>
    </location>
</feature>
<comment type="subcellular location">
    <subcellularLocation>
        <location evidence="1">Cytoplasm</location>
    </subcellularLocation>
</comment>
<dbReference type="SMART" id="SM00408">
    <property type="entry name" value="IGc2"/>
    <property type="match status" value="23"/>
</dbReference>
<dbReference type="FunFam" id="2.60.40.10:FF:000559">
    <property type="entry name" value="Uncharacterized protein, isoform J"/>
    <property type="match status" value="1"/>
</dbReference>
<feature type="domain" description="Ig-like" evidence="15">
    <location>
        <begin position="5999"/>
        <end position="6087"/>
    </location>
</feature>
<dbReference type="Pfam" id="PF00041">
    <property type="entry name" value="fn3"/>
    <property type="match status" value="39"/>
</dbReference>
<feature type="domain" description="Fibronectin type-III" evidence="16">
    <location>
        <begin position="461"/>
        <end position="558"/>
    </location>
</feature>
<dbReference type="FunFam" id="2.60.40.10:FF:000935">
    <property type="entry name" value="Uncharacterized protein, isoform I"/>
    <property type="match status" value="1"/>
</dbReference>
<dbReference type="InterPro" id="IPR000719">
    <property type="entry name" value="Prot_kinase_dom"/>
</dbReference>
<feature type="domain" description="Fibronectin type-III" evidence="16">
    <location>
        <begin position="2349"/>
        <end position="2444"/>
    </location>
</feature>
<feature type="domain" description="Fibronectin type-III" evidence="16">
    <location>
        <begin position="1459"/>
        <end position="1553"/>
    </location>
</feature>
<feature type="domain" description="Ig-like" evidence="15">
    <location>
        <begin position="89"/>
        <end position="177"/>
    </location>
</feature>
<feature type="domain" description="Fibronectin type-III" evidence="16">
    <location>
        <begin position="2941"/>
        <end position="3036"/>
    </location>
</feature>
<feature type="domain" description="Fibronectin type-III" evidence="16">
    <location>
        <begin position="862"/>
        <end position="957"/>
    </location>
</feature>
<dbReference type="FunFam" id="2.60.40.10:FF:000977">
    <property type="entry name" value="Myosin binding protein H like"/>
    <property type="match status" value="1"/>
</dbReference>
<evidence type="ECO:0000256" key="11">
    <source>
        <dbReference type="ARBA" id="ARBA00023319"/>
    </source>
</evidence>
<dbReference type="FunFam" id="2.60.40.10:FF:002180">
    <property type="entry name" value="Uncharacterized protein, isoform G"/>
    <property type="match status" value="1"/>
</dbReference>
<evidence type="ECO:0000256" key="8">
    <source>
        <dbReference type="ARBA" id="ARBA00022840"/>
    </source>
</evidence>
<sequence length="7276" mass="808828">MRPLLDQRAKEGKDKKVVFDAGFSKPNCKPKWYFRKDELFTGSKYKFKNEQDSYQLIIMNPKVEDTGKYTINIGGVESTAFLNVEEADPVYSFTKNLKKKYDGFTQHELTLECTVNNSLAIVSWWKDTTKLENGDQYLIGKELSGVCKLQIKNCDFPDAGNYSCKIDKQTDKTETVVKIVEYPYKFVKVLKSQQLIEKDTVTLACELDDAAGEVTWFKGDEEIKPDKRVKVVKEGRKRKLVIGDAKVTDAGQYSCVSNADKTQAEIIINYQNKFNKKLKDTEAIERQKLVLEVELQDQTAPADFKFNGEPIVPNERVEIKNLGGGKHQLVFNSLEMTDDGEITCDSGKLSSSCKLTVKKGESIPKIDFPDRFEGTISAPLVMEVPFKVDGTKQSPVEAKLFKDGKALSNKDVEVAVKDGKVVFRIKKPSRDQSGPYQIKLSNAQGEDVKDVTIVMQDVPSPPQDVNVKDIFEKSCVVEWKPSADDGGSPITKYVIERQDVGLKAGWDNVGEVPPGQKCEYKVDDLIPKKTYKFRIRAVNKLGSSEPAMFGKPVLAKDPWDEPSKPNNVEVVDWDKDHADLKWSKPDNDGGSPITGYVIEFKDKFGKEWQKAKEVPADCLASTVDGLKEGNQYEFRIRAINKAGPGEPSDPTKPIIAKCRFVKPFIIGDQLKPIIVKKGQTIRYDIKFGGEPPPTVKWEKDKKELTTSGDRIEVESDDKTSSIVVKKAVRGDSGKYKIILTNSSGTCESVGDVVVLDKPTPPKGPLVAEEIRADHVKVKWKRPEDTGGQDLTGYVLEKMDMDTGRWIPAGECGPDDDSFTFKGLQPNKKYKFRVKAVNKEGESEPLETTDAILAKNPYDEPGKPSKPIIDDYDNVSATLKWDKPDSDGGRPITHYTIEMKSKFSPDWQEVLKTDDDKCTGKVEGLKEGLVYQFRVKAHNKAGASEASEPTDNHLCKHKNLKPRIDRATFKSVTIKAGRTHKWAVDVTGEPPPTLTWSWRDDVPLVTTDRIKIENVDYHTDFSIVNAQRKDTGKYKLKAENRNGKDEETVELTVLGKPSPPKGPLDVSNVTAKGCKLSWKKPEDDGGVPIREYEVEKMDTATGKWVRVGRVPAGSSTPEMDVTGLEPGAEYQFRVTAVNDEGDSEPLTTVLGTVAKNPYDEPTKPGTPEIVDYDNKSVDLKWAAPKSDNGAAIEKYIIQKKEKNKPEWENCGESPGDTCEAKIEDLKERNEYQFRVIAVNKAGLSPPSDPTKTHICKHRALKPRIDRTNLKTIIVRAGKQIKFDIDVRGEPPPTIKWSVKDKEVKSEGNIEVVNVDYNTKLTINEALRKNTGLYKIKAVNEHGEDEAEVDVTVLSAPGKPKGPLKVSDVTKNGCKVKWEKPEDDGGKPVTAYQVEKLDVATGRWVPVGRTSGDETELDVKGLQEGHEYQFRVKAINEEGESEPLDTDGTIIAKNPYDAPGKPGVPQLEDWDVDRVDLKWEAPKNNGGAPITGYVIEKKEKFSPNWEEVLTTDSPEPKARVPGLKEGNTYQFRVRAVNKAGPGEPSDATQPHVAKARFLKPHINREKLKTVKVRAGQNVKFDVDVKGEPAPTIKWSFADKEITTGANTRLENVDYNTKLTLLDTERKHSGIYKIFAENSSGTDEATVEVHILDKPTKPVGPLDVSNVTKNGCKLEWNKPKDDGGLPLTGYVVEKMDAATGRWVPCGHIDPDKTEYNVTGLEPHHKYQFRVKAVNEEGESPPLETDHTILAKDPFDPPAAPGLPEITDWNENSVKLKWERPIRDGGAPITGYIIEVMDKDSGNFVKALEVPGNQCTGTVPKLEEGMQYKFRVKAVNKAGPSEPSEPTNWHTAKARFLKPRIDRTNLNPLTVKAGLSVNLDVKIIGEPPPTVQWFFKDAEVLSDDNVRIDNVDYNTKFFILRSKRPQSGKYVIVAKNEVGEDRAEVDITVLGKPSTPQGPLNVSDITKHGCKLKWKKPEDDGGVPIDYYQLEKLDPLTGQWIPCGKSTEPEANITGLQEGKPYKFRVRAVNKEGESEPLETDATIIAKNPFDEPGKPGRPEPTNWDKDFVELEWKAPQSDGGAPIEKYIIQMRDKSGRAWVDAATVPGSRTNGRVEDVEEGHEYEFRIVAVNKAGPSEPSDVSKPVIAKPRFLAPRIDRKNLQKKIIRSGQMLRMDADVKGEPAPKVTWTLNNETLKTGSLEGRLKIENEDYKTSFIFQKVKRADKGTYTVTARNDSGVDTVDVEVEVLCKPSKPKGPLKVSDVTAESVKLKWEKPEDDGGEPIEHYVVERMDTDTGRWVPVCTTKLPEAEVPGLTEGKEYQFRVKAVNAEGESEPLVTETGTVAKNPYNAPDAPSKPDFKDWARDHAVITWKAPENDGGAPITGYIIEKKDNNTTKWTKALETKSPKCEAKIPDLVEGQKYQFRVKAVNKAGQSKPSQPSDTLLAKDRFAAPKIDRTNLKDLTIKAGQHLRLDVKISGEPPPTKTWFINKARVENRDDVNVDNEDYRTKLFVPVLSRAHSGNYVIKAENDSGRDEASITITVLDKPGKPEGPLRISDVHKEGASLKWNAPLDDGGVPIDHYVVEKMDMDTGRWVPAGRCKEPHLTLDNLTPGQEYKFRVAAVNAEGESEPLEAEQTIVAKNPFDEPGAPGQPEATDWDKDHVDLRWTPPISDGGSPITGYVIEKREKGTGKWLKAADVPADECKATVPNLDENTEYEFRVRAVNAAGPGQPSKASNAVITKPRKLAPKIDRRNIRNMTVKEGEPIFLDIKVSGEPAPEVTWLVNDKTITQTSHRHVDNVPYNTKFYNDTPERKDSGTYKITAVNKYGTDTAEFELTVVSKPGKPEGPLEVSDVTKDGCQLKWKKPKDDGGEPIDAYLVEKFDPDTGIWLPVGKTDGSKPEMKVDGLIPGHEYKFRVKALNKEGESEPLETFGTIVARDPFVIPSQPGAPEPNDWSANHVDLVWKEPASDGGSPITGYIIEKKDKYSPMWEKALETTSDKPAATINGLVEGNEYQFRVIALNKAGQSEPSDASKTFTAKPRFLAPKIDRRNLRDVTISAGTALKYDVNVIGEPPPTIEWRFCNMPLNDSKTVHIDNVDYNTKLVVRPAKRGDSGEYTVIAKNSSGTDQVTVTVTVTDKPTAPEGPLQVSDVHKEGCKLKWKRPKDDGGIPIEYYQVDKLDPETGTWVPVGRSTEPGMDVAGLTPGHEYKFRVSAVNAEGESEPLVAKESIIAKNPFDEPGKPGNLRATDWDKDHVDLAWTAPLDDGGSPITGYVVEKKDKYGQWEKALDVPADQCKATVPDLVEGQQYEFRVRAVNKAGPGEPSDATPPITAKPRNLAPRIDRTNLIEVRVKAGGSYSYDIKVSGEPAPTTKWLLNKKEVRPNDRIKVQHVDYNTKISVRGAVRSDTGTYTVTAENINGSDTADVKVIVLDKPSPPVGPLKVQDVHANGATLKWNPPEDDGGQPVEKYVVEKMDEVTGRWVPAGETLGPQTQLAVDGLTPGHKYKFRVRAVNKQGKSEPLSTQQAVEAKNPFDEPSKPGTPEIKDYDTDFVELQWTRPESDGGSPITGYIIEKKDKYSPDWEKCAEVEGDVTTGKVPDLIEGQTYEFRVRAVNKAGPGVPSDSTPKHVARPKNLAPKIDKNFMINIKIRAGQNFEYDVPVIGEPPPSKEWSHKDNLVINNDRVKVINEPYRTKLRVIDAKRADSGEYTLVAKNINGVDRATVKVTVLDVPSPPEGPLIPEDVTKSSCTLRWRPPKDDGGSEITHYVVEKMDTDAMRWVPVGECAGTSIRADNLIEGHDYNFRVRAVNKQGESLPLSTSQSVTIKDPFGKPDKPGQPQVTDWDKDHVDLEWTPPKKDGGSPITGYIIEKKPRFGPWEKALEVPAGKTAATVPDLTEGEEYEFRVIAVNKGGPGEPSDTSAPVIAKARFVAPFFDKKFLEDLVVHAGKRIGWTIPIQASPKPTYKWSVHGKELPAGPRVDQQLYNNELTFEIPFSVRSDSGTYTLTLTNNLGTFSASANVTVLDKPSAPQPPLDVTCITKEGCHLTWRLPLDDGGSPILHYVVEKMDLSRGTWSDAGMSTRLAHDVQRLIHKKEYLFRVKAVNAIGESEPLETTKSIIAKNEFDEPDAPGKPQVVDWDKDHVDLEWKPPKSDGGAPITGYIVQKKEKGSPYWVNAVNVPAGQTKATVPDLTEGQEYEFRIVAVNQAGQSEPSEPSDLVMAKARFLAPKIKSPLNDVRVKAGLILHLDIDFVGEPQPVVTWTNSGKPLETTDRTTITSIGYHTIVHTVNCQRSDSGTYHLHLKNDSGTDEGSFQVIVLDRPGPPTGPLEYEEVTANSVTLSWKPPKDNGGSELTAYVIEKRDLTHGGGWVPAVTYVNSKNTHAVVPRLNEGTKYEFRVMAENLQGRSDPLTSDAPVVAKNQYNVPGQPSKPELVDSDKDHITIKWKPPISNGGSPIVGYDIERRDKQTGRWIKLNKNPVPTTQYEDDRVQDGHQYEYRVTAVNAAGPGKPSDPSSLFTARPMNEKPKLWLDDLLGRKIKVRAGEPINVTIPLSGAPKPTVEWTKNSVKLPESNRVSSETDDEKTSLRIEKSTRQDAGKYTITASNKHGKDSADIEVIVVDKPSPPGGPLIYTETTQETVSMSWNPPADDGGGEITGYSVEVAEFGTDSWRPVPGYCTKCAFTARGLTEGKKYVFRVRAENIYGVSEPLEGKPVVAKSPFDPPDAPSQPEILGYTPNSCSLQWQPPEYCGGKPITGYIVEKRERGGDWVKANNYPTPNTSFTVQDLREGGRYEFRVLAVNEAGPGKPSKPTEPITAQAQRTRPDAPEPPKADRITKDSVTLSWRPPKNDGKAKIKGYILQKRAKNDRDWSNVNEDPINSLVHTVPNLKEGEEYNFRVIAVNDVGKSDPSKPSAGIIIEEQPNKPCMDLGGVRDITVRAGEDFSIHVPYVGFPKPTASWFANDTILDDSDSRVHQQLGDDYASIVVKNSKRTDCGQYRLQLKNPYGFDTATVNVRVLDRPGKPDNLRPEEFAGDALTLYWNPPKDDGGSPVTNYIIEKKEARAPTWTKVNSYCTVPFIRVRNLTIGKEYEFRVVAENQYGLSDPCTTEHPIRARHPFDPPGAPGVPKGIDSTEDSITIQWTRPRHDGGSPITGYVVEKRLISEDKWTKATHAHIPDLSCKVPGLIENHEYEFRVAALNAAGQGPWSSSSDAIMCRAPPSAPKITSDLSIRDMTVIAGQEFKITVPFTGNPRPRPSWTINGTEVIQDDRIKFDTSNNETIYINKSAKRSETGVYTISLANSEGTDSASCRVLVVDRPSPPQGPLDVSDVTPDTCTLSWKAPLDDGGSPITNYVVEKLDAAGVWVKVSSFVRSTHYDVMGLEPNKKYYFRVRAENQYGLSEPLARDEPVLATYPFTVPDPPGAPKVIDWDTTNVRLIWDRPRSDGGSRIQGYQIDYRDVSDAAWQTHDILVKDNAYQLYNLTPGCEYEFRVRAKNAAGFSKPSPPSSRFKLKNKFNVPSPPGTPNVVKVGKSYVDLKWERPASDGGSRITGYIVERRDVGGSVWVKCNDYNIMDTDYTVMNLIEGADYEFRVFAVNAAGKSEPSSCTMPIRICEVAGGTKPEWVRSLRDYVVPLNKYICLECEASGKPAPTSRWLRNGREIALTGRFKSESSDGKFKLHISDAQQGDEGDYTCEAVNSLGFVHTTGRLKIGNPPRIDRIPSELYLAENDNTKIKIYYSGDQPIEFVLKKDGSEIKESGHIKYTIFDDYIAIFIKDIAKSDGGTYHVELKNDSGSVSGNFTVLITGLPGPPTGPLETTEITRHSCTLAWKPPTYDGGLKITHYVVERKDVSSNHWIVVSSFCKDTNFTVQGLTENQEYVFRVMAVNDNGHGPPLDGINPIRAKAPFDPPSPPGRPTVTSVGDDFVHLEWTKPESDGGARIQGYWIDKREMGSEAWQRVNVAICPTNQINCSNLIEGRQYEFRIFAQNEAGLSKESMNSSSVKIVDPKAATPPHIVKPLRNANCIVNHNAQFSCTITGSPKPNITWYKGAREITNGARYHIYSEGDTYNLTINDVFGEDADEYVCRASNKAGVKSTRAELIIMTAPKLNVPPRFRDTAYFDKGENVIVKIPFTGHPKPKITWVREGETIESGGHYNVEVKERHAILTIRDGSKLDSGPYRIIAENELGQDSAIIKIQISDRPDPPRFPLVENIGVDSLSLSWKAPVWDGGSDITNYMVEKREHQLQTWIRVGNTRFTSMAVTGLAPSHQYEFRVYAENIYGRSDPSDISTLITTQVSGKKPQKKREYEVDENGKKIRGKADGPIKDYDSYVFDIYSKYVPQPVDISSDSVYDKYEILEEIGTGAFGVVHRCRERATGNIFAAKFIPVSHAMEKELIRKEIDIMNQLHHRKLINLHDAFEDDDEMVLIFEFLSGGELFERITADGYVMSESEVINYMRQICEGVKHMHEKNIIHLDIKPENIMCQTRTSTNVKLIDFGLATKLDPNEVVKISTGTAEFAAPEIVEREPVGFYTDMWAVGVLSYVLLSGLSPFAGDNDVSTLKNVKACDWDFDEESFRHVSEEGKDFIRRLLVKNKEKRMTAHECLMHPWLTGDHTDRNKQISRDKYMAMRDKLRSRYSDWSKFLLPIGRLAEYSSLRKLLIDKYKIHDTSFDRRQAAPRFVIKPTSQFCYEGQSVKFYCRVIAVATPTLTWSHNNIELRQSVKFMKRYAGDDYYFIINRVKLTDRGEYIIRAENHYGSREEVVFLNVHPLPKETPVYKEEVQQVRRRQPLPYQLWQEESETAPSFTFLLRPRVMQSRDTCKLLCCLSGKPTPTVKWFKDRKELSKYEYSMTHSDGVVTMEIIDCKPSDSGKYSCLATNCHGTDETSCVVIVEDRKYIESPMKPAPPPIVTVRKSSTAHTTSNYVSQNNTTNKTVNNSSSLASPSISSPATNGNTSSKKKYGKLDAPGSPSRSRSATKELILPPDDSLMCKPEFTKALKNLTIKDGETLTLSCSVKGDPEPQITWSKNGKSISSSEIMDLKYKNGVATLTINEVFPEDEGVYLCTATNSIGSTETSCKLTIKPMENGNAKHKATGDKPPKVVSHLESRFVKDGEAVTLACRIIGAQKFDVVWLHNNKEIKPSKDFQYTNEANIYKLQIAEIFPEDSGVYTCEAFNDAGESFSTCTINVLVPGEEPKSPAFSKFPNSITVPAGESAKFECELQEKVLQLNWLKDGKPIEESSPRYKLTMDGNKYNIEIVSCSVSDIGQYQAKAIGKKGETFAAFSVNVSSTEQ</sequence>
<dbReference type="InterPro" id="IPR013098">
    <property type="entry name" value="Ig_I-set"/>
</dbReference>
<dbReference type="Gene3D" id="2.60.40.10">
    <property type="entry name" value="Immunoglobulins"/>
    <property type="match status" value="69"/>
</dbReference>
<feature type="domain" description="Ig-like" evidence="15">
    <location>
        <begin position="961"/>
        <end position="1051"/>
    </location>
</feature>
<dbReference type="PROSITE" id="PS50011">
    <property type="entry name" value="PROTEIN_KINASE_DOM"/>
    <property type="match status" value="1"/>
</dbReference>
<evidence type="ECO:0000256" key="3">
    <source>
        <dbReference type="ARBA" id="ARBA00022443"/>
    </source>
</evidence>
<feature type="domain" description="Ig-like" evidence="15">
    <location>
        <begin position="3334"/>
        <end position="3423"/>
    </location>
</feature>
<dbReference type="FunFam" id="2.60.40.10:FF:000147">
    <property type="entry name" value="Myosin light chain kinase"/>
    <property type="match status" value="1"/>
</dbReference>
<dbReference type="CDD" id="cd05748">
    <property type="entry name" value="Ig_Titin_like"/>
    <property type="match status" value="2"/>
</dbReference>
<feature type="domain" description="Ig-like" evidence="15">
    <location>
        <begin position="7182"/>
        <end position="7272"/>
    </location>
</feature>
<evidence type="ECO:0000259" key="14">
    <source>
        <dbReference type="PROSITE" id="PS50011"/>
    </source>
</evidence>
<feature type="region of interest" description="Disordered" evidence="13">
    <location>
        <begin position="3507"/>
        <end position="3538"/>
    </location>
</feature>
<feature type="binding site" evidence="12">
    <location>
        <position position="6369"/>
    </location>
    <ligand>
        <name>ATP</name>
        <dbReference type="ChEBI" id="CHEBI:30616"/>
    </ligand>
</feature>
<feature type="domain" description="Fibronectin type-III" evidence="16">
    <location>
        <begin position="5012"/>
        <end position="5106"/>
    </location>
</feature>
<dbReference type="FunFam" id="2.60.40.10:FF:001845">
    <property type="entry name" value="Bent, isoform H"/>
    <property type="match status" value="1"/>
</dbReference>
<feature type="domain" description="Fibronectin type-III" evidence="16">
    <location>
        <begin position="4616"/>
        <end position="4710"/>
    </location>
</feature>
<feature type="compositionally biased region" description="Basic and acidic residues" evidence="13">
    <location>
        <begin position="3525"/>
        <end position="3538"/>
    </location>
</feature>
<comment type="similarity">
    <text evidence="2">Belongs to the protein kinase superfamily. CAMK Ser/Thr protein kinase family.</text>
</comment>
<feature type="domain" description="Fibronectin type-III" evidence="16">
    <location>
        <begin position="4816"/>
        <end position="4911"/>
    </location>
</feature>
<dbReference type="PANTHER" id="PTHR14340">
    <property type="entry name" value="MICROFIBRIL-ASSOCIATED GLYCOPROTEIN 3"/>
    <property type="match status" value="1"/>
</dbReference>
<dbReference type="PROSITE" id="PS50835">
    <property type="entry name" value="IG_LIKE"/>
    <property type="match status" value="20"/>
</dbReference>
<dbReference type="Pfam" id="PF07679">
    <property type="entry name" value="I-set"/>
    <property type="match status" value="27"/>
</dbReference>
<dbReference type="PROSITE" id="PS00108">
    <property type="entry name" value="PROTEIN_KINASE_ST"/>
    <property type="match status" value="1"/>
</dbReference>
<feature type="domain" description="Fibronectin type-III" evidence="16">
    <location>
        <begin position="5797"/>
        <end position="5892"/>
    </location>
</feature>
<dbReference type="GO" id="GO:0051239">
    <property type="term" value="P:regulation of multicellular organismal process"/>
    <property type="evidence" value="ECO:0007669"/>
    <property type="project" value="UniProtKB-ARBA"/>
</dbReference>
<keyword evidence="4" id="KW-0963">Cytoplasm</keyword>
<keyword evidence="10" id="KW-0514">Muscle protein</keyword>
<dbReference type="InterPro" id="IPR036116">
    <property type="entry name" value="FN3_sf"/>
</dbReference>
<feature type="domain" description="Fibronectin type-III" evidence="16">
    <location>
        <begin position="2644"/>
        <end position="2739"/>
    </location>
</feature>
<evidence type="ECO:0000256" key="12">
    <source>
        <dbReference type="PROSITE-ProRule" id="PRU10141"/>
    </source>
</evidence>
<feature type="domain" description="Ig-like" evidence="15">
    <location>
        <begin position="6092"/>
        <end position="6185"/>
    </location>
</feature>
<dbReference type="InterPro" id="IPR013783">
    <property type="entry name" value="Ig-like_fold"/>
</dbReference>
<feature type="domain" description="Fibronectin type-III" evidence="16">
    <location>
        <begin position="5308"/>
        <end position="5403"/>
    </location>
</feature>
<dbReference type="InterPro" id="IPR003599">
    <property type="entry name" value="Ig_sub"/>
</dbReference>
<keyword evidence="3" id="KW-0728">SH3 domain</keyword>
<feature type="domain" description="Fibronectin type-III" evidence="16">
    <location>
        <begin position="4315"/>
        <end position="4413"/>
    </location>
</feature>
<dbReference type="FunFam" id="2.60.40.10:FF:000032">
    <property type="entry name" value="palladin isoform X1"/>
    <property type="match status" value="1"/>
</dbReference>
<feature type="domain" description="Fibronectin type-III" evidence="16">
    <location>
        <begin position="3236"/>
        <end position="3330"/>
    </location>
</feature>
<dbReference type="FunFam" id="2.60.40.10:FF:000876">
    <property type="entry name" value="Uncharacterized protein, isoform H"/>
    <property type="match status" value="1"/>
</dbReference>
<dbReference type="Gene3D" id="1.10.510.10">
    <property type="entry name" value="Transferase(Phosphotransferase) domain 1"/>
    <property type="match status" value="1"/>
</dbReference>
<feature type="domain" description="Ig-like" evidence="15">
    <location>
        <begin position="1558"/>
        <end position="1645"/>
    </location>
</feature>
<feature type="domain" description="Fibronectin type-III" evidence="16">
    <location>
        <begin position="3727"/>
        <end position="3821"/>
    </location>
</feature>
<dbReference type="PRINTS" id="PR00014">
    <property type="entry name" value="FNTYPEIII"/>
</dbReference>
<dbReference type="InterPro" id="IPR003598">
    <property type="entry name" value="Ig_sub2"/>
</dbReference>
<keyword evidence="7 12" id="KW-0547">Nucleotide-binding</keyword>
<keyword evidence="5" id="KW-0597">Phosphoprotein</keyword>
<dbReference type="FunFam" id="2.60.40.10:FF:000504">
    <property type="entry name" value="Bent, isoform J"/>
    <property type="match status" value="2"/>
</dbReference>
<evidence type="ECO:0000259" key="16">
    <source>
        <dbReference type="PROSITE" id="PS50853"/>
    </source>
</evidence>
<dbReference type="SUPFAM" id="SSF49265">
    <property type="entry name" value="Fibronectin type III"/>
    <property type="match status" value="21"/>
</dbReference>
<dbReference type="GO" id="GO:0050793">
    <property type="term" value="P:regulation of developmental process"/>
    <property type="evidence" value="ECO:0007669"/>
    <property type="project" value="UniProtKB-ARBA"/>
</dbReference>
<feature type="region of interest" description="Disordered" evidence="13">
    <location>
        <begin position="6884"/>
        <end position="6964"/>
    </location>
</feature>
<keyword evidence="8 12" id="KW-0067">ATP-binding</keyword>
<feature type="region of interest" description="Disordered" evidence="13">
    <location>
        <begin position="4792"/>
        <end position="4826"/>
    </location>
</feature>
<feature type="domain" description="Fibronectin type-III" evidence="16">
    <location>
        <begin position="3532"/>
        <end position="3626"/>
    </location>
</feature>
<feature type="domain" description="Ig-like" evidence="15">
    <location>
        <begin position="6788"/>
        <end position="6875"/>
    </location>
</feature>
<feature type="domain" description="Ig-like" evidence="15">
    <location>
        <begin position="2150"/>
        <end position="2242"/>
    </location>
</feature>
<dbReference type="FunFam" id="2.60.40.10:FF:002083">
    <property type="entry name" value="Protein CBR-UNC-22"/>
    <property type="match status" value="5"/>
</dbReference>
<feature type="domain" description="Fibronectin type-III" evidence="16">
    <location>
        <begin position="4716"/>
        <end position="4809"/>
    </location>
</feature>
<evidence type="ECO:0000256" key="7">
    <source>
        <dbReference type="ARBA" id="ARBA00022741"/>
    </source>
</evidence>
<keyword evidence="6" id="KW-0677">Repeat</keyword>
<dbReference type="GO" id="GO:0009653">
    <property type="term" value="P:anatomical structure morphogenesis"/>
    <property type="evidence" value="ECO:0007669"/>
    <property type="project" value="UniProtKB-ARBA"/>
</dbReference>
<evidence type="ECO:0000313" key="18">
    <source>
        <dbReference type="Proteomes" id="UP001151699"/>
    </source>
</evidence>
<dbReference type="FunFam" id="2.60.40.10:FF:000127">
    <property type="entry name" value="titin isoform X1"/>
    <property type="match status" value="3"/>
</dbReference>
<feature type="domain" description="Ig-like" evidence="15">
    <location>
        <begin position="6976"/>
        <end position="7064"/>
    </location>
</feature>
<dbReference type="Proteomes" id="UP001151699">
    <property type="component" value="Unassembled WGS sequence"/>
</dbReference>
<dbReference type="InterPro" id="IPR008271">
    <property type="entry name" value="Ser/Thr_kinase_AS"/>
</dbReference>
<feature type="domain" description="Fibronectin type-III" evidence="16">
    <location>
        <begin position="2545"/>
        <end position="2638"/>
    </location>
</feature>
<feature type="domain" description="Fibronectin type-III" evidence="16">
    <location>
        <begin position="3431"/>
        <end position="3526"/>
    </location>
</feature>
<feature type="domain" description="Fibronectin type-III" evidence="16">
    <location>
        <begin position="5508"/>
        <end position="5603"/>
    </location>
</feature>
<dbReference type="InterPro" id="IPR007110">
    <property type="entry name" value="Ig-like_dom"/>
</dbReference>
<dbReference type="GO" id="GO:0004672">
    <property type="term" value="F:protein kinase activity"/>
    <property type="evidence" value="ECO:0007669"/>
    <property type="project" value="InterPro"/>
</dbReference>
<dbReference type="FunFam" id="3.30.200.20:FF:000249">
    <property type="entry name" value="twitchin isoform X2"/>
    <property type="match status" value="1"/>
</dbReference>
<feature type="compositionally biased region" description="Basic and acidic residues" evidence="13">
    <location>
        <begin position="4812"/>
        <end position="4826"/>
    </location>
</feature>
<feature type="domain" description="Fibronectin type-III" evidence="16">
    <location>
        <begin position="1162"/>
        <end position="1257"/>
    </location>
</feature>
<dbReference type="SUPFAM" id="SSF48726">
    <property type="entry name" value="Immunoglobulin"/>
    <property type="match status" value="30"/>
</dbReference>
<dbReference type="FunFam" id="2.60.40.10:FF:000466">
    <property type="entry name" value="Uncharacterized protein, isoform H"/>
    <property type="match status" value="1"/>
</dbReference>
<feature type="domain" description="Fibronectin type-III" evidence="16">
    <location>
        <begin position="1756"/>
        <end position="1850"/>
    </location>
</feature>
<feature type="domain" description="Fibronectin type-III" evidence="16">
    <location>
        <begin position="1058"/>
        <end position="1156"/>
    </location>
</feature>
<feature type="domain" description="Ig-like" evidence="15">
    <location>
        <begin position="5609"/>
        <end position="5697"/>
    </location>
</feature>
<dbReference type="FunFam" id="2.60.40.10:FF:000097">
    <property type="entry name" value="Bent, isoform F"/>
    <property type="match status" value="1"/>
</dbReference>
<feature type="domain" description="Fibronectin type-III" evidence="16">
    <location>
        <begin position="5112"/>
        <end position="5209"/>
    </location>
</feature>
<feature type="domain" description="Fibronectin type-III" evidence="16">
    <location>
        <begin position="760"/>
        <end position="856"/>
    </location>
</feature>
<dbReference type="SMART" id="SM00060">
    <property type="entry name" value="FN3"/>
    <property type="match status" value="39"/>
</dbReference>
<feature type="domain" description="Fibronectin type-III" evidence="16">
    <location>
        <begin position="564"/>
        <end position="659"/>
    </location>
</feature>
<dbReference type="FunFam" id="2.60.40.10:FF:001164">
    <property type="entry name" value="Uncharacterized protein, isoform F"/>
    <property type="match status" value="1"/>
</dbReference>
<feature type="domain" description="Fibronectin type-III" evidence="16">
    <location>
        <begin position="2051"/>
        <end position="2146"/>
    </location>
</feature>
<evidence type="ECO:0000256" key="13">
    <source>
        <dbReference type="SAM" id="MobiDB-lite"/>
    </source>
</evidence>
<evidence type="ECO:0000256" key="5">
    <source>
        <dbReference type="ARBA" id="ARBA00022553"/>
    </source>
</evidence>
<dbReference type="Pfam" id="PF00069">
    <property type="entry name" value="Pkinase"/>
    <property type="match status" value="1"/>
</dbReference>
<dbReference type="SMART" id="SM00409">
    <property type="entry name" value="IG"/>
    <property type="match status" value="29"/>
</dbReference>
<feature type="domain" description="Ig-like" evidence="15">
    <location>
        <begin position="183"/>
        <end position="267"/>
    </location>
</feature>
<dbReference type="SUPFAM" id="SSF56112">
    <property type="entry name" value="Protein kinase-like (PK-like)"/>
    <property type="match status" value="1"/>
</dbReference>
<feature type="domain" description="Fibronectin type-III" evidence="16">
    <location>
        <begin position="5408"/>
        <end position="5502"/>
    </location>
</feature>
<dbReference type="FunFam" id="2.60.40.10:FF:000460">
    <property type="entry name" value="Bent, isoform J"/>
    <property type="match status" value="1"/>
</dbReference>
<feature type="domain" description="Fibronectin type-III" evidence="16">
    <location>
        <begin position="2250"/>
        <end position="2343"/>
    </location>
</feature>
<dbReference type="InterPro" id="IPR017441">
    <property type="entry name" value="Protein_kinase_ATP_BS"/>
</dbReference>
<dbReference type="FunFam" id="2.60.40.10:FF:000051">
    <property type="entry name" value="Uncharacterized protein, isoform J"/>
    <property type="match status" value="5"/>
</dbReference>
<dbReference type="PROSITE" id="PS50853">
    <property type="entry name" value="FN3"/>
    <property type="match status" value="39"/>
</dbReference>
<dbReference type="InterPro" id="IPR036179">
    <property type="entry name" value="Ig-like_dom_sf"/>
</dbReference>
<dbReference type="PANTHER" id="PTHR14340:SF9">
    <property type="entry name" value="FIBRONECTIN TYPE-III DOMAIN-CONTAINING PROTEIN"/>
    <property type="match status" value="1"/>
</dbReference>
<evidence type="ECO:0000256" key="2">
    <source>
        <dbReference type="ARBA" id="ARBA00006692"/>
    </source>
</evidence>
<feature type="domain" description="Ig-like" evidence="15">
    <location>
        <begin position="3040"/>
        <end position="3129"/>
    </location>
</feature>
<feature type="domain" description="Ig-like" evidence="15">
    <location>
        <begin position="7083"/>
        <end position="7171"/>
    </location>
</feature>